<reference evidence="3 4" key="1">
    <citation type="submission" date="2016-07" db="EMBL/GenBank/DDBJ databases">
        <title>Genome and transcriptome analysis of iron-reducing fermentative bacteria Anoxybacter fermentans.</title>
        <authorList>
            <person name="Zeng X."/>
            <person name="Shao Z."/>
        </authorList>
    </citation>
    <scope>NUCLEOTIDE SEQUENCE [LARGE SCALE GENOMIC DNA]</scope>
    <source>
        <strain evidence="3 4">DY22613</strain>
    </source>
</reference>
<organism evidence="3 4">
    <name type="scientific">Anoxybacter fermentans</name>
    <dbReference type="NCBI Taxonomy" id="1323375"/>
    <lineage>
        <taxon>Bacteria</taxon>
        <taxon>Bacillati</taxon>
        <taxon>Bacillota</taxon>
        <taxon>Clostridia</taxon>
        <taxon>Halanaerobiales</taxon>
        <taxon>Anoxybacter</taxon>
    </lineage>
</organism>
<name>A0A3S9SUS9_9FIRM</name>
<dbReference type="KEGG" id="aft:BBF96_00845"/>
<dbReference type="SUPFAM" id="SSF51261">
    <property type="entry name" value="Duplicated hybrid motif"/>
    <property type="match status" value="1"/>
</dbReference>
<dbReference type="InterPro" id="IPR011055">
    <property type="entry name" value="Dup_hybrid_motif"/>
</dbReference>
<evidence type="ECO:0000313" key="4">
    <source>
        <dbReference type="Proteomes" id="UP000267250"/>
    </source>
</evidence>
<dbReference type="Gene3D" id="2.70.70.10">
    <property type="entry name" value="Glucose Permease (Domain IIA)"/>
    <property type="match status" value="1"/>
</dbReference>
<evidence type="ECO:0000313" key="3">
    <source>
        <dbReference type="EMBL" id="AZR72063.1"/>
    </source>
</evidence>
<dbReference type="GO" id="GO:0004222">
    <property type="term" value="F:metalloendopeptidase activity"/>
    <property type="evidence" value="ECO:0007669"/>
    <property type="project" value="TreeGrafter"/>
</dbReference>
<dbReference type="Pfam" id="PF01476">
    <property type="entry name" value="LysM"/>
    <property type="match status" value="2"/>
</dbReference>
<keyword evidence="1" id="KW-0732">Signal</keyword>
<dbReference type="InterPro" id="IPR016047">
    <property type="entry name" value="M23ase_b-sheet_dom"/>
</dbReference>
<dbReference type="OrthoDB" id="9809488at2"/>
<dbReference type="InterPro" id="IPR050570">
    <property type="entry name" value="Cell_wall_metabolism_enzyme"/>
</dbReference>
<dbReference type="AlphaFoldDB" id="A0A3S9SUS9"/>
<dbReference type="PANTHER" id="PTHR21666">
    <property type="entry name" value="PEPTIDASE-RELATED"/>
    <property type="match status" value="1"/>
</dbReference>
<dbReference type="PROSITE" id="PS51782">
    <property type="entry name" value="LYSM"/>
    <property type="match status" value="2"/>
</dbReference>
<dbReference type="CDD" id="cd00118">
    <property type="entry name" value="LysM"/>
    <property type="match status" value="2"/>
</dbReference>
<keyword evidence="4" id="KW-1185">Reference proteome</keyword>
<dbReference type="PANTHER" id="PTHR21666:SF270">
    <property type="entry name" value="MUREIN HYDROLASE ACTIVATOR ENVC"/>
    <property type="match status" value="1"/>
</dbReference>
<dbReference type="RefSeq" id="WP_127015392.1">
    <property type="nucleotide sequence ID" value="NZ_CP016379.1"/>
</dbReference>
<protein>
    <recommendedName>
        <fullName evidence="2">LysM domain-containing protein</fullName>
    </recommendedName>
</protein>
<dbReference type="CDD" id="cd12797">
    <property type="entry name" value="M23_peptidase"/>
    <property type="match status" value="1"/>
</dbReference>
<feature type="domain" description="LysM" evidence="2">
    <location>
        <begin position="31"/>
        <end position="75"/>
    </location>
</feature>
<dbReference type="SMART" id="SM00257">
    <property type="entry name" value="LysM"/>
    <property type="match status" value="2"/>
</dbReference>
<dbReference type="Gene3D" id="3.10.350.10">
    <property type="entry name" value="LysM domain"/>
    <property type="match status" value="2"/>
</dbReference>
<feature type="chain" id="PRO_5019579486" description="LysM domain-containing protein" evidence="1">
    <location>
        <begin position="29"/>
        <end position="261"/>
    </location>
</feature>
<proteinExistence type="predicted"/>
<dbReference type="InterPro" id="IPR036779">
    <property type="entry name" value="LysM_dom_sf"/>
</dbReference>
<evidence type="ECO:0000259" key="2">
    <source>
        <dbReference type="PROSITE" id="PS51782"/>
    </source>
</evidence>
<dbReference type="Pfam" id="PF01551">
    <property type="entry name" value="Peptidase_M23"/>
    <property type="match status" value="1"/>
</dbReference>
<gene>
    <name evidence="3" type="ORF">BBF96_00845</name>
</gene>
<dbReference type="InterPro" id="IPR018392">
    <property type="entry name" value="LysM"/>
</dbReference>
<evidence type="ECO:0000256" key="1">
    <source>
        <dbReference type="SAM" id="SignalP"/>
    </source>
</evidence>
<accession>A0A3S9SUS9</accession>
<dbReference type="Proteomes" id="UP000267250">
    <property type="component" value="Chromosome"/>
</dbReference>
<feature type="domain" description="LysM" evidence="2">
    <location>
        <begin position="80"/>
        <end position="124"/>
    </location>
</feature>
<sequence>MKAIYQKFLSLTLVTAFAGITVVAPAKAAEPIHKVRSGESLWSIAQKYHMDVETLARINGIRNPEYIKVGMELKLGKGPQIYKVKPGESIWSISKKFGISYKTLVRYNNLKNPDKIFPGMEIKIPAKVGVKSKHKQRYFIWPAKGRVSSSFGFRWGRMHNGVDIALPVGRDVRAAAGGKVIWGGWINGYGYTVIIEHSDGYRTLYAHNSRVLVRGGDWVKQGQIIAKSGNTGRSTGPHLHFEIQKDGRPVDPMIYIKDLRR</sequence>
<feature type="signal peptide" evidence="1">
    <location>
        <begin position="1"/>
        <end position="28"/>
    </location>
</feature>
<dbReference type="EMBL" id="CP016379">
    <property type="protein sequence ID" value="AZR72063.1"/>
    <property type="molecule type" value="Genomic_DNA"/>
</dbReference>